<gene>
    <name evidence="1" type="ORF">SLEP1_g35093</name>
</gene>
<organism evidence="1 2">
    <name type="scientific">Rubroshorea leprosula</name>
    <dbReference type="NCBI Taxonomy" id="152421"/>
    <lineage>
        <taxon>Eukaryota</taxon>
        <taxon>Viridiplantae</taxon>
        <taxon>Streptophyta</taxon>
        <taxon>Embryophyta</taxon>
        <taxon>Tracheophyta</taxon>
        <taxon>Spermatophyta</taxon>
        <taxon>Magnoliopsida</taxon>
        <taxon>eudicotyledons</taxon>
        <taxon>Gunneridae</taxon>
        <taxon>Pentapetalae</taxon>
        <taxon>rosids</taxon>
        <taxon>malvids</taxon>
        <taxon>Malvales</taxon>
        <taxon>Dipterocarpaceae</taxon>
        <taxon>Rubroshorea</taxon>
    </lineage>
</organism>
<reference evidence="1 2" key="1">
    <citation type="journal article" date="2021" name="Commun. Biol.">
        <title>The genome of Shorea leprosula (Dipterocarpaceae) highlights the ecological relevance of drought in aseasonal tropical rainforests.</title>
        <authorList>
            <person name="Ng K.K.S."/>
            <person name="Kobayashi M.J."/>
            <person name="Fawcett J.A."/>
            <person name="Hatakeyama M."/>
            <person name="Paape T."/>
            <person name="Ng C.H."/>
            <person name="Ang C.C."/>
            <person name="Tnah L.H."/>
            <person name="Lee C.T."/>
            <person name="Nishiyama T."/>
            <person name="Sese J."/>
            <person name="O'Brien M.J."/>
            <person name="Copetti D."/>
            <person name="Mohd Noor M.I."/>
            <person name="Ong R.C."/>
            <person name="Putra M."/>
            <person name="Sireger I.Z."/>
            <person name="Indrioko S."/>
            <person name="Kosugi Y."/>
            <person name="Izuno A."/>
            <person name="Isagi Y."/>
            <person name="Lee S.L."/>
            <person name="Shimizu K.K."/>
        </authorList>
    </citation>
    <scope>NUCLEOTIDE SEQUENCE [LARGE SCALE GENOMIC DNA]</scope>
    <source>
        <strain evidence="1">214</strain>
    </source>
</reference>
<sequence>MEEKKDEEDGTLNEGEGVKQRLLFHMQRDLLTQGGVQASNIGIITPYVMQKWQIGLPVVMRDAGEQVIDWHSYSTMYLIFPRRRGICSSSCSGKGNGKWFSSRVIFEAGKI</sequence>
<name>A0AAV5KM41_9ROSI</name>
<evidence type="ECO:0000313" key="2">
    <source>
        <dbReference type="Proteomes" id="UP001054252"/>
    </source>
</evidence>
<evidence type="ECO:0008006" key="3">
    <source>
        <dbReference type="Google" id="ProtNLM"/>
    </source>
</evidence>
<keyword evidence="2" id="KW-1185">Reference proteome</keyword>
<dbReference type="EMBL" id="BPVZ01000070">
    <property type="protein sequence ID" value="GKV25698.1"/>
    <property type="molecule type" value="Genomic_DNA"/>
</dbReference>
<dbReference type="AlphaFoldDB" id="A0AAV5KM41"/>
<dbReference type="Proteomes" id="UP001054252">
    <property type="component" value="Unassembled WGS sequence"/>
</dbReference>
<comment type="caution">
    <text evidence="1">The sequence shown here is derived from an EMBL/GenBank/DDBJ whole genome shotgun (WGS) entry which is preliminary data.</text>
</comment>
<proteinExistence type="predicted"/>
<accession>A0AAV5KM41</accession>
<protein>
    <recommendedName>
        <fullName evidence="3">DNA2/NAM7 helicase-like C-terminal domain-containing protein</fullName>
    </recommendedName>
</protein>
<evidence type="ECO:0000313" key="1">
    <source>
        <dbReference type="EMBL" id="GKV25698.1"/>
    </source>
</evidence>